<dbReference type="Proteomes" id="UP000266391">
    <property type="component" value="Unassembled WGS sequence"/>
</dbReference>
<reference evidence="1 2" key="1">
    <citation type="submission" date="2018-08" db="EMBL/GenBank/DDBJ databases">
        <title>A genome reference for cultivated species of the human gut microbiota.</title>
        <authorList>
            <person name="Zou Y."/>
            <person name="Xue W."/>
            <person name="Luo G."/>
        </authorList>
    </citation>
    <scope>NUCLEOTIDE SEQUENCE [LARGE SCALE GENOMIC DNA]</scope>
    <source>
        <strain evidence="1 2">AM32-8LB</strain>
    </source>
</reference>
<dbReference type="AlphaFoldDB" id="A0A396AHW0"/>
<comment type="caution">
    <text evidence="1">The sequence shown here is derived from an EMBL/GenBank/DDBJ whole genome shotgun (WGS) entry which is preliminary data.</text>
</comment>
<organism evidence="1 2">
    <name type="scientific">Roseburia inulinivorans</name>
    <dbReference type="NCBI Taxonomy" id="360807"/>
    <lineage>
        <taxon>Bacteria</taxon>
        <taxon>Bacillati</taxon>
        <taxon>Bacillota</taxon>
        <taxon>Clostridia</taxon>
        <taxon>Lachnospirales</taxon>
        <taxon>Lachnospiraceae</taxon>
        <taxon>Roseburia</taxon>
    </lineage>
</organism>
<name>A0A396AHW0_9FIRM</name>
<sequence>MGGVLQNTLDFGGYNYFTPEDLQTIIGAPANGLQNYHLYGKDGKEMSIKDGGFSQVDLLQDVDAYNISRLYNLAETKLYAAFEDYYNVSKHYKRRYHIFKQQLLKEFDADSIYAVAFRFAKQEIPILSGLFGLAFGKFNEEYIEIVAHAFEDKIETQISIEEYTA</sequence>
<gene>
    <name evidence="1" type="ORF">DW813_00785</name>
</gene>
<dbReference type="EMBL" id="QSIQ01000001">
    <property type="protein sequence ID" value="RHD06439.1"/>
    <property type="molecule type" value="Genomic_DNA"/>
</dbReference>
<proteinExistence type="predicted"/>
<protein>
    <submittedName>
        <fullName evidence="1">Uncharacterized protein</fullName>
    </submittedName>
</protein>
<evidence type="ECO:0000313" key="2">
    <source>
        <dbReference type="Proteomes" id="UP000266391"/>
    </source>
</evidence>
<evidence type="ECO:0000313" key="1">
    <source>
        <dbReference type="EMBL" id="RHD06439.1"/>
    </source>
</evidence>
<accession>A0A396AHW0</accession>